<gene>
    <name evidence="2" type="ORF">AFUS01_LOCUS21800</name>
</gene>
<evidence type="ECO:0000313" key="3">
    <source>
        <dbReference type="Proteomes" id="UP000708208"/>
    </source>
</evidence>
<protein>
    <submittedName>
        <fullName evidence="2">Uncharacterized protein</fullName>
    </submittedName>
</protein>
<dbReference type="AlphaFoldDB" id="A0A8J2K5J3"/>
<organism evidence="2 3">
    <name type="scientific">Allacma fusca</name>
    <dbReference type="NCBI Taxonomy" id="39272"/>
    <lineage>
        <taxon>Eukaryota</taxon>
        <taxon>Metazoa</taxon>
        <taxon>Ecdysozoa</taxon>
        <taxon>Arthropoda</taxon>
        <taxon>Hexapoda</taxon>
        <taxon>Collembola</taxon>
        <taxon>Symphypleona</taxon>
        <taxon>Sminthuridae</taxon>
        <taxon>Allacma</taxon>
    </lineage>
</organism>
<evidence type="ECO:0000256" key="1">
    <source>
        <dbReference type="SAM" id="Phobius"/>
    </source>
</evidence>
<keyword evidence="1" id="KW-0812">Transmembrane</keyword>
<accession>A0A8J2K5J3</accession>
<reference evidence="2" key="1">
    <citation type="submission" date="2021-06" db="EMBL/GenBank/DDBJ databases">
        <authorList>
            <person name="Hodson N. C."/>
            <person name="Mongue J. A."/>
            <person name="Jaron S. K."/>
        </authorList>
    </citation>
    <scope>NUCLEOTIDE SEQUENCE</scope>
</reference>
<dbReference type="Proteomes" id="UP000708208">
    <property type="component" value="Unassembled WGS sequence"/>
</dbReference>
<dbReference type="EMBL" id="CAJVCH010247422">
    <property type="protein sequence ID" value="CAG7733350.1"/>
    <property type="molecule type" value="Genomic_DNA"/>
</dbReference>
<comment type="caution">
    <text evidence="2">The sequence shown here is derived from an EMBL/GenBank/DDBJ whole genome shotgun (WGS) entry which is preliminary data.</text>
</comment>
<feature type="transmembrane region" description="Helical" evidence="1">
    <location>
        <begin position="14"/>
        <end position="31"/>
    </location>
</feature>
<evidence type="ECO:0000313" key="2">
    <source>
        <dbReference type="EMBL" id="CAG7733350.1"/>
    </source>
</evidence>
<feature type="non-terminal residue" evidence="2">
    <location>
        <position position="260"/>
    </location>
</feature>
<feature type="transmembrane region" description="Helical" evidence="1">
    <location>
        <begin position="59"/>
        <end position="77"/>
    </location>
</feature>
<keyword evidence="1" id="KW-1133">Transmembrane helix</keyword>
<name>A0A8J2K5J3_9HEXA</name>
<keyword evidence="1" id="KW-0472">Membrane</keyword>
<proteinExistence type="predicted"/>
<keyword evidence="3" id="KW-1185">Reference proteome</keyword>
<sequence>MSMNLLSIFDPLDVFTWILILVVIAAGAVIIKDAYHLNDGMFCVFRTVMLQPSSSLKKFAWLFLLWNFMVIFISNGYSGSIESLLVVSAKPYVFKDFEELGRNEYRIVITESTANVYPILNGAKYLTRFKDSLDFQKHLDFTEPNLYEYLAKNEKRCIMELEVAIGLYTDIMNALNSDVSCFKGKRSLTNHYAGWSFVYPSGNILYGITHSWFTTGIIGYFVNNYVAQEDIFVKQYASAAFNITLNAEPVETSESLSIVK</sequence>